<dbReference type="EMBL" id="GGEC01077130">
    <property type="protein sequence ID" value="MBX57614.1"/>
    <property type="molecule type" value="Transcribed_RNA"/>
</dbReference>
<accession>A0A2P2PSA5</accession>
<reference evidence="1" key="1">
    <citation type="submission" date="2018-02" db="EMBL/GenBank/DDBJ databases">
        <title>Rhizophora mucronata_Transcriptome.</title>
        <authorList>
            <person name="Meera S.P."/>
            <person name="Sreeshan A."/>
            <person name="Augustine A."/>
        </authorList>
    </citation>
    <scope>NUCLEOTIDE SEQUENCE</scope>
    <source>
        <tissue evidence="1">Leaf</tissue>
    </source>
</reference>
<organism evidence="1">
    <name type="scientific">Rhizophora mucronata</name>
    <name type="common">Asiatic mangrove</name>
    <dbReference type="NCBI Taxonomy" id="61149"/>
    <lineage>
        <taxon>Eukaryota</taxon>
        <taxon>Viridiplantae</taxon>
        <taxon>Streptophyta</taxon>
        <taxon>Embryophyta</taxon>
        <taxon>Tracheophyta</taxon>
        <taxon>Spermatophyta</taxon>
        <taxon>Magnoliopsida</taxon>
        <taxon>eudicotyledons</taxon>
        <taxon>Gunneridae</taxon>
        <taxon>Pentapetalae</taxon>
        <taxon>rosids</taxon>
        <taxon>fabids</taxon>
        <taxon>Malpighiales</taxon>
        <taxon>Rhizophoraceae</taxon>
        <taxon>Rhizophora</taxon>
    </lineage>
</organism>
<dbReference type="AlphaFoldDB" id="A0A2P2PSA5"/>
<protein>
    <submittedName>
        <fullName evidence="1">Uncharacterized protein</fullName>
    </submittedName>
</protein>
<sequence length="54" mass="6603">MSQYYEWIKLSGKGYQHFEQIQRNFNCFIKISRVKKAITSQMQQSNMILDKLHY</sequence>
<evidence type="ECO:0000313" key="1">
    <source>
        <dbReference type="EMBL" id="MBX57614.1"/>
    </source>
</evidence>
<name>A0A2P2PSA5_RHIMU</name>
<proteinExistence type="predicted"/>